<evidence type="ECO:0000313" key="4">
    <source>
        <dbReference type="Proteomes" id="UP001595912"/>
    </source>
</evidence>
<organism evidence="3 4">
    <name type="scientific">Dactylosporangium cerinum</name>
    <dbReference type="NCBI Taxonomy" id="1434730"/>
    <lineage>
        <taxon>Bacteria</taxon>
        <taxon>Bacillati</taxon>
        <taxon>Actinomycetota</taxon>
        <taxon>Actinomycetes</taxon>
        <taxon>Micromonosporales</taxon>
        <taxon>Micromonosporaceae</taxon>
        <taxon>Dactylosporangium</taxon>
    </lineage>
</organism>
<accession>A0ABV9W9I8</accession>
<name>A0ABV9W9I8_9ACTN</name>
<gene>
    <name evidence="3" type="ORF">ACFPIJ_40790</name>
</gene>
<protein>
    <submittedName>
        <fullName evidence="3">Uncharacterized protein</fullName>
    </submittedName>
</protein>
<proteinExistence type="predicted"/>
<keyword evidence="2" id="KW-0812">Transmembrane</keyword>
<dbReference type="Proteomes" id="UP001595912">
    <property type="component" value="Unassembled WGS sequence"/>
</dbReference>
<dbReference type="RefSeq" id="WP_380123761.1">
    <property type="nucleotide sequence ID" value="NZ_JBHSIU010000055.1"/>
</dbReference>
<sequence length="117" mass="12333">MLPAIGVSSEEIGDVKGLSAMAWIGLTAASVAVFATVFVAPAAATWLVDRLKGHAPVVGSAQQSRIRACESRMISNGLRQGPLNRRFDPREGSGKSEPASFGLLQRPVIGYERAPSN</sequence>
<comment type="caution">
    <text evidence="3">The sequence shown here is derived from an EMBL/GenBank/DDBJ whole genome shotgun (WGS) entry which is preliminary data.</text>
</comment>
<feature type="transmembrane region" description="Helical" evidence="2">
    <location>
        <begin position="20"/>
        <end position="48"/>
    </location>
</feature>
<evidence type="ECO:0000256" key="1">
    <source>
        <dbReference type="SAM" id="MobiDB-lite"/>
    </source>
</evidence>
<evidence type="ECO:0000256" key="2">
    <source>
        <dbReference type="SAM" id="Phobius"/>
    </source>
</evidence>
<reference evidence="4" key="1">
    <citation type="journal article" date="2019" name="Int. J. Syst. Evol. Microbiol.">
        <title>The Global Catalogue of Microorganisms (GCM) 10K type strain sequencing project: providing services to taxonomists for standard genome sequencing and annotation.</title>
        <authorList>
            <consortium name="The Broad Institute Genomics Platform"/>
            <consortium name="The Broad Institute Genome Sequencing Center for Infectious Disease"/>
            <person name="Wu L."/>
            <person name="Ma J."/>
        </authorList>
    </citation>
    <scope>NUCLEOTIDE SEQUENCE [LARGE SCALE GENOMIC DNA]</scope>
    <source>
        <strain evidence="4">CGMCC 4.7152</strain>
    </source>
</reference>
<feature type="compositionally biased region" description="Basic and acidic residues" evidence="1">
    <location>
        <begin position="85"/>
        <end position="94"/>
    </location>
</feature>
<feature type="region of interest" description="Disordered" evidence="1">
    <location>
        <begin position="79"/>
        <end position="117"/>
    </location>
</feature>
<evidence type="ECO:0000313" key="3">
    <source>
        <dbReference type="EMBL" id="MFC5004150.1"/>
    </source>
</evidence>
<keyword evidence="2" id="KW-1133">Transmembrane helix</keyword>
<dbReference type="EMBL" id="JBHSIU010000055">
    <property type="protein sequence ID" value="MFC5004150.1"/>
    <property type="molecule type" value="Genomic_DNA"/>
</dbReference>
<keyword evidence="4" id="KW-1185">Reference proteome</keyword>
<keyword evidence="2" id="KW-0472">Membrane</keyword>